<dbReference type="GO" id="GO:0003700">
    <property type="term" value="F:DNA-binding transcription factor activity"/>
    <property type="evidence" value="ECO:0007669"/>
    <property type="project" value="InterPro"/>
</dbReference>
<keyword evidence="5" id="KW-1185">Reference proteome</keyword>
<dbReference type="GO" id="GO:0008080">
    <property type="term" value="F:N-acetyltransferase activity"/>
    <property type="evidence" value="ECO:0007669"/>
    <property type="project" value="InterPro"/>
</dbReference>
<keyword evidence="1" id="KW-0808">Transferase</keyword>
<dbReference type="PANTHER" id="PTHR13947:SF37">
    <property type="entry name" value="LD18367P"/>
    <property type="match status" value="1"/>
</dbReference>
<dbReference type="InterPro" id="IPR016181">
    <property type="entry name" value="Acyl_CoA_acyltransferase"/>
</dbReference>
<dbReference type="Proteomes" id="UP000185003">
    <property type="component" value="Unassembled WGS sequence"/>
</dbReference>
<dbReference type="RefSeq" id="WP_074238752.1">
    <property type="nucleotide sequence ID" value="NZ_FSRA01000001.1"/>
</dbReference>
<dbReference type="InterPro" id="IPR036390">
    <property type="entry name" value="WH_DNA-bd_sf"/>
</dbReference>
<dbReference type="SUPFAM" id="SSF46785">
    <property type="entry name" value="Winged helix' DNA-binding domain"/>
    <property type="match status" value="1"/>
</dbReference>
<dbReference type="Pfam" id="PF01047">
    <property type="entry name" value="MarR"/>
    <property type="match status" value="1"/>
</dbReference>
<sequence>MDQLISNIRQFNRYYTKQLGLLQQHFFDTDYSLTDIRVLYEIDFNGQTTATGIREALQIDAGYLSRILRNFEKKGLILKHPLPEDGRSYYLQLTARGKKLMAGMNERSNGQIREMLKDLRPAEREKIANSMNILRNLLKAPDSTPALEDVVIRHGLQPGDIGDMIRLHGILYAQEYQYDLAFETYVTQTLYEFMQTYDPARDRVWLAYCYGELIGMIAIIGKGRGVAQLRWFLLRPEFRGIGLGKKLMGEAMAFCRQQNFRSVYLLTTHQQTTAGSMYTKAGFVKTASTPQRIWGHDLYEERYELKLR</sequence>
<protein>
    <submittedName>
        <fullName evidence="4">DNA-binding transcriptional regulator, MarR family</fullName>
    </submittedName>
</protein>
<dbReference type="PANTHER" id="PTHR13947">
    <property type="entry name" value="GNAT FAMILY N-ACETYLTRANSFERASE"/>
    <property type="match status" value="1"/>
</dbReference>
<dbReference type="PROSITE" id="PS50995">
    <property type="entry name" value="HTH_MARR_2"/>
    <property type="match status" value="1"/>
</dbReference>
<proteinExistence type="predicted"/>
<evidence type="ECO:0000313" key="4">
    <source>
        <dbReference type="EMBL" id="SIN82567.1"/>
    </source>
</evidence>
<dbReference type="PROSITE" id="PS51186">
    <property type="entry name" value="GNAT"/>
    <property type="match status" value="1"/>
</dbReference>
<dbReference type="AlphaFoldDB" id="A0A1N6EHZ2"/>
<dbReference type="InterPro" id="IPR050769">
    <property type="entry name" value="NAT_camello-type"/>
</dbReference>
<evidence type="ECO:0000259" key="2">
    <source>
        <dbReference type="PROSITE" id="PS50995"/>
    </source>
</evidence>
<dbReference type="OrthoDB" id="5419426at2"/>
<organism evidence="4 5">
    <name type="scientific">Chitinophaga niabensis</name>
    <dbReference type="NCBI Taxonomy" id="536979"/>
    <lineage>
        <taxon>Bacteria</taxon>
        <taxon>Pseudomonadati</taxon>
        <taxon>Bacteroidota</taxon>
        <taxon>Chitinophagia</taxon>
        <taxon>Chitinophagales</taxon>
        <taxon>Chitinophagaceae</taxon>
        <taxon>Chitinophaga</taxon>
    </lineage>
</organism>
<reference evidence="4 5" key="1">
    <citation type="submission" date="2016-11" db="EMBL/GenBank/DDBJ databases">
        <authorList>
            <person name="Jaros S."/>
            <person name="Januszkiewicz K."/>
            <person name="Wedrychowicz H."/>
        </authorList>
    </citation>
    <scope>NUCLEOTIDE SEQUENCE [LARGE SCALE GENOMIC DNA]</scope>
    <source>
        <strain evidence="4 5">DSM 24787</strain>
    </source>
</reference>
<evidence type="ECO:0000256" key="1">
    <source>
        <dbReference type="ARBA" id="ARBA00022679"/>
    </source>
</evidence>
<dbReference type="Gene3D" id="3.40.630.30">
    <property type="match status" value="1"/>
</dbReference>
<dbReference type="Gene3D" id="1.10.10.10">
    <property type="entry name" value="Winged helix-like DNA-binding domain superfamily/Winged helix DNA-binding domain"/>
    <property type="match status" value="1"/>
</dbReference>
<dbReference type="STRING" id="536979.SAMN04488055_1621"/>
<dbReference type="SUPFAM" id="SSF55729">
    <property type="entry name" value="Acyl-CoA N-acyltransferases (Nat)"/>
    <property type="match status" value="1"/>
</dbReference>
<feature type="domain" description="N-acetyltransferase" evidence="3">
    <location>
        <begin position="159"/>
        <end position="304"/>
    </location>
</feature>
<dbReference type="InterPro" id="IPR000182">
    <property type="entry name" value="GNAT_dom"/>
</dbReference>
<feature type="domain" description="HTH marR-type" evidence="2">
    <location>
        <begin position="1"/>
        <end position="139"/>
    </location>
</feature>
<dbReference type="CDD" id="cd04301">
    <property type="entry name" value="NAT_SF"/>
    <property type="match status" value="1"/>
</dbReference>
<dbReference type="SMART" id="SM00347">
    <property type="entry name" value="HTH_MARR"/>
    <property type="match status" value="1"/>
</dbReference>
<evidence type="ECO:0000259" key="3">
    <source>
        <dbReference type="PROSITE" id="PS51186"/>
    </source>
</evidence>
<evidence type="ECO:0000313" key="5">
    <source>
        <dbReference type="Proteomes" id="UP000185003"/>
    </source>
</evidence>
<dbReference type="GO" id="GO:0003677">
    <property type="term" value="F:DNA binding"/>
    <property type="evidence" value="ECO:0007669"/>
    <property type="project" value="UniProtKB-KW"/>
</dbReference>
<gene>
    <name evidence="4" type="ORF">SAMN04488055_1621</name>
</gene>
<dbReference type="InterPro" id="IPR000835">
    <property type="entry name" value="HTH_MarR-typ"/>
</dbReference>
<accession>A0A1N6EHZ2</accession>
<dbReference type="EMBL" id="FSRA01000001">
    <property type="protein sequence ID" value="SIN82567.1"/>
    <property type="molecule type" value="Genomic_DNA"/>
</dbReference>
<name>A0A1N6EHZ2_9BACT</name>
<keyword evidence="4" id="KW-0238">DNA-binding</keyword>
<dbReference type="InterPro" id="IPR036388">
    <property type="entry name" value="WH-like_DNA-bd_sf"/>
</dbReference>
<dbReference type="Pfam" id="PF00583">
    <property type="entry name" value="Acetyltransf_1"/>
    <property type="match status" value="1"/>
</dbReference>